<evidence type="ECO:0000256" key="2">
    <source>
        <dbReference type="SAM" id="SignalP"/>
    </source>
</evidence>
<keyword evidence="1" id="KW-0472">Membrane</keyword>
<feature type="chain" id="PRO_5013280379" description="Cobalt/nickel transport protein" evidence="2">
    <location>
        <begin position="21"/>
        <end position="118"/>
    </location>
</feature>
<organism evidence="3 4">
    <name type="scientific">Blastococcus mobilis</name>
    <dbReference type="NCBI Taxonomy" id="1938746"/>
    <lineage>
        <taxon>Bacteria</taxon>
        <taxon>Bacillati</taxon>
        <taxon>Actinomycetota</taxon>
        <taxon>Actinomycetes</taxon>
        <taxon>Geodermatophilales</taxon>
        <taxon>Geodermatophilaceae</taxon>
        <taxon>Blastococcus</taxon>
    </lineage>
</organism>
<dbReference type="EMBL" id="FZNO01000002">
    <property type="protein sequence ID" value="SNR29590.1"/>
    <property type="molecule type" value="Genomic_DNA"/>
</dbReference>
<protein>
    <recommendedName>
        <fullName evidence="5">Cobalt/nickel transport protein</fullName>
    </recommendedName>
</protein>
<reference evidence="3 4" key="1">
    <citation type="submission" date="2017-06" db="EMBL/GenBank/DDBJ databases">
        <authorList>
            <person name="Kim H.J."/>
            <person name="Triplett B.A."/>
        </authorList>
    </citation>
    <scope>NUCLEOTIDE SEQUENCE [LARGE SCALE GENOMIC DNA]</scope>
    <source>
        <strain evidence="3 4">DSM 44272</strain>
    </source>
</reference>
<evidence type="ECO:0008006" key="5">
    <source>
        <dbReference type="Google" id="ProtNLM"/>
    </source>
</evidence>
<sequence>MSWATAVLLLLACSMLGALASFAPGRVRTRFLVLGSIVGAFLVFMPAKCVTATASTPLGTPEQLGGQTSCETLYGTALPEVGAVQADAVGTLLGIIAAGAAATALLVVRRRTSSPPPA</sequence>
<keyword evidence="1" id="KW-1133">Transmembrane helix</keyword>
<feature type="transmembrane region" description="Helical" evidence="1">
    <location>
        <begin position="88"/>
        <end position="108"/>
    </location>
</feature>
<gene>
    <name evidence="3" type="ORF">SAMN06272737_10281</name>
</gene>
<proteinExistence type="predicted"/>
<feature type="signal peptide" evidence="2">
    <location>
        <begin position="1"/>
        <end position="20"/>
    </location>
</feature>
<keyword evidence="2" id="KW-0732">Signal</keyword>
<accession>A0A238V5A4</accession>
<dbReference type="AlphaFoldDB" id="A0A238V5A4"/>
<evidence type="ECO:0000313" key="3">
    <source>
        <dbReference type="EMBL" id="SNR29590.1"/>
    </source>
</evidence>
<evidence type="ECO:0000313" key="4">
    <source>
        <dbReference type="Proteomes" id="UP000198403"/>
    </source>
</evidence>
<keyword evidence="4" id="KW-1185">Reference proteome</keyword>
<dbReference type="Proteomes" id="UP000198403">
    <property type="component" value="Unassembled WGS sequence"/>
</dbReference>
<name>A0A238V5A4_9ACTN</name>
<evidence type="ECO:0000256" key="1">
    <source>
        <dbReference type="SAM" id="Phobius"/>
    </source>
</evidence>
<dbReference type="RefSeq" id="WP_089334961.1">
    <property type="nucleotide sequence ID" value="NZ_FZNO01000002.1"/>
</dbReference>
<keyword evidence="1" id="KW-0812">Transmembrane</keyword>